<evidence type="ECO:0000256" key="12">
    <source>
        <dbReference type="SAM" id="Phobius"/>
    </source>
</evidence>
<gene>
    <name evidence="14" type="ORF">P43SY_001720</name>
</gene>
<keyword evidence="2" id="KW-0813">Transport</keyword>
<evidence type="ECO:0000256" key="9">
    <source>
        <dbReference type="ARBA" id="ARBA00023065"/>
    </source>
</evidence>
<evidence type="ECO:0000256" key="2">
    <source>
        <dbReference type="ARBA" id="ARBA00022448"/>
    </source>
</evidence>
<dbReference type="AlphaFoldDB" id="A0AAD5LGP6"/>
<evidence type="ECO:0000313" key="15">
    <source>
        <dbReference type="Proteomes" id="UP001209570"/>
    </source>
</evidence>
<proteinExistence type="predicted"/>
<comment type="subcellular location">
    <subcellularLocation>
        <location evidence="1">Membrane</location>
        <topology evidence="1">Multi-pass membrane protein</topology>
    </subcellularLocation>
</comment>
<keyword evidence="10 12" id="KW-0472">Membrane</keyword>
<dbReference type="GO" id="GO:0005249">
    <property type="term" value="F:voltage-gated potassium channel activity"/>
    <property type="evidence" value="ECO:0007669"/>
    <property type="project" value="InterPro"/>
</dbReference>
<evidence type="ECO:0000256" key="6">
    <source>
        <dbReference type="ARBA" id="ARBA00022882"/>
    </source>
</evidence>
<dbReference type="InterPro" id="IPR027359">
    <property type="entry name" value="Volt_channel_dom_sf"/>
</dbReference>
<dbReference type="Proteomes" id="UP001209570">
    <property type="component" value="Unassembled WGS sequence"/>
</dbReference>
<keyword evidence="11" id="KW-0407">Ion channel</keyword>
<dbReference type="PANTHER" id="PTHR11537">
    <property type="entry name" value="VOLTAGE-GATED POTASSIUM CHANNEL"/>
    <property type="match status" value="1"/>
</dbReference>
<dbReference type="SUPFAM" id="SSF81324">
    <property type="entry name" value="Voltage-gated potassium channels"/>
    <property type="match status" value="1"/>
</dbReference>
<dbReference type="GO" id="GO:0001508">
    <property type="term" value="P:action potential"/>
    <property type="evidence" value="ECO:0007669"/>
    <property type="project" value="TreeGrafter"/>
</dbReference>
<dbReference type="Gene3D" id="1.20.120.350">
    <property type="entry name" value="Voltage-gated potassium channels. Chain C"/>
    <property type="match status" value="1"/>
</dbReference>
<dbReference type="Pfam" id="PF00520">
    <property type="entry name" value="Ion_trans"/>
    <property type="match status" value="1"/>
</dbReference>
<evidence type="ECO:0000259" key="13">
    <source>
        <dbReference type="Pfam" id="PF00520"/>
    </source>
</evidence>
<dbReference type="EMBL" id="JAKCXM010000217">
    <property type="protein sequence ID" value="KAJ0398413.1"/>
    <property type="molecule type" value="Genomic_DNA"/>
</dbReference>
<evidence type="ECO:0000256" key="7">
    <source>
        <dbReference type="ARBA" id="ARBA00022958"/>
    </source>
</evidence>
<accession>A0AAD5LGP6</accession>
<keyword evidence="9" id="KW-0406">Ion transport</keyword>
<protein>
    <recommendedName>
        <fullName evidence="13">Ion transport domain-containing protein</fullName>
    </recommendedName>
</protein>
<evidence type="ECO:0000256" key="5">
    <source>
        <dbReference type="ARBA" id="ARBA00022826"/>
    </source>
</evidence>
<evidence type="ECO:0000256" key="8">
    <source>
        <dbReference type="ARBA" id="ARBA00022989"/>
    </source>
</evidence>
<keyword evidence="6" id="KW-0851">Voltage-gated channel</keyword>
<evidence type="ECO:0000256" key="11">
    <source>
        <dbReference type="ARBA" id="ARBA00023303"/>
    </source>
</evidence>
<keyword evidence="7" id="KW-0630">Potassium</keyword>
<feature type="transmembrane region" description="Helical" evidence="12">
    <location>
        <begin position="65"/>
        <end position="82"/>
    </location>
</feature>
<sequence>MSGRNERMQLLPDRRSWAGPAGCSSDLEGFSGPPPPRTIRRDVWSILQYRASDPHRTSLQRVSRVFQGAVLVLILLNVLLAMRQSDLMAAHESDIDTGSYESFLQVSTLVFSLEYLLRVWSCVEDERFASPLWGRLKWMRRPMAVIDVVALIPFYLEILLKHGSSVQGHDVYAHESK</sequence>
<feature type="domain" description="Ion transport" evidence="13">
    <location>
        <begin position="64"/>
        <end position="162"/>
    </location>
</feature>
<organism evidence="14 15">
    <name type="scientific">Pythium insidiosum</name>
    <name type="common">Pythiosis disease agent</name>
    <dbReference type="NCBI Taxonomy" id="114742"/>
    <lineage>
        <taxon>Eukaryota</taxon>
        <taxon>Sar</taxon>
        <taxon>Stramenopiles</taxon>
        <taxon>Oomycota</taxon>
        <taxon>Peronosporomycetes</taxon>
        <taxon>Pythiales</taxon>
        <taxon>Pythiaceae</taxon>
        <taxon>Pythium</taxon>
    </lineage>
</organism>
<dbReference type="GO" id="GO:0008076">
    <property type="term" value="C:voltage-gated potassium channel complex"/>
    <property type="evidence" value="ECO:0007669"/>
    <property type="project" value="InterPro"/>
</dbReference>
<keyword evidence="3" id="KW-0633">Potassium transport</keyword>
<evidence type="ECO:0000256" key="10">
    <source>
        <dbReference type="ARBA" id="ARBA00023136"/>
    </source>
</evidence>
<evidence type="ECO:0000313" key="14">
    <source>
        <dbReference type="EMBL" id="KAJ0398413.1"/>
    </source>
</evidence>
<comment type="caution">
    <text evidence="14">The sequence shown here is derived from an EMBL/GenBank/DDBJ whole genome shotgun (WGS) entry which is preliminary data.</text>
</comment>
<keyword evidence="4 12" id="KW-0812">Transmembrane</keyword>
<dbReference type="PANTHER" id="PTHR11537:SF254">
    <property type="entry name" value="POTASSIUM VOLTAGE-GATED CHANNEL PROTEIN SHAB"/>
    <property type="match status" value="1"/>
</dbReference>
<dbReference type="InterPro" id="IPR005821">
    <property type="entry name" value="Ion_trans_dom"/>
</dbReference>
<evidence type="ECO:0000256" key="1">
    <source>
        <dbReference type="ARBA" id="ARBA00004141"/>
    </source>
</evidence>
<dbReference type="InterPro" id="IPR028325">
    <property type="entry name" value="VG_K_chnl"/>
</dbReference>
<keyword evidence="5" id="KW-0631">Potassium channel</keyword>
<keyword evidence="8 12" id="KW-1133">Transmembrane helix</keyword>
<evidence type="ECO:0000256" key="4">
    <source>
        <dbReference type="ARBA" id="ARBA00022692"/>
    </source>
</evidence>
<name>A0AAD5LGP6_PYTIN</name>
<reference evidence="14" key="1">
    <citation type="submission" date="2021-12" db="EMBL/GenBank/DDBJ databases">
        <title>Prjna785345.</title>
        <authorList>
            <person name="Rujirawat T."/>
            <person name="Krajaejun T."/>
        </authorList>
    </citation>
    <scope>NUCLEOTIDE SEQUENCE</scope>
    <source>
        <strain evidence="14">Pi057C3</strain>
    </source>
</reference>
<evidence type="ECO:0000256" key="3">
    <source>
        <dbReference type="ARBA" id="ARBA00022538"/>
    </source>
</evidence>
<keyword evidence="15" id="KW-1185">Reference proteome</keyword>